<name>G2KPS0_MICAA</name>
<dbReference type="InterPro" id="IPR004384">
    <property type="entry name" value="RNA_MeTrfase_TrmJ/LasT"/>
</dbReference>
<protein>
    <submittedName>
        <fullName evidence="6">SpoU rRNA Methylase family protein</fullName>
    </submittedName>
</protein>
<evidence type="ECO:0000259" key="5">
    <source>
        <dbReference type="Pfam" id="PF00588"/>
    </source>
</evidence>
<evidence type="ECO:0000256" key="2">
    <source>
        <dbReference type="ARBA" id="ARBA00022603"/>
    </source>
</evidence>
<dbReference type="EMBL" id="CP002382">
    <property type="protein sequence ID" value="AEP09889.1"/>
    <property type="molecule type" value="Genomic_DNA"/>
</dbReference>
<dbReference type="Proteomes" id="UP000009286">
    <property type="component" value="Chromosome"/>
</dbReference>
<comment type="similarity">
    <text evidence="1">Belongs to the class IV-like SAM-binding methyltransferase superfamily. RNA methyltransferase TrmH family.</text>
</comment>
<dbReference type="KEGG" id="mai:MICA_1573"/>
<dbReference type="Gene3D" id="3.40.1280.10">
    <property type="match status" value="1"/>
</dbReference>
<dbReference type="PANTHER" id="PTHR42786">
    <property type="entry name" value="TRNA/RRNA METHYLTRANSFERASE"/>
    <property type="match status" value="1"/>
</dbReference>
<accession>G2KPS0</accession>
<dbReference type="SUPFAM" id="SSF75217">
    <property type="entry name" value="alpha/beta knot"/>
    <property type="match status" value="1"/>
</dbReference>
<evidence type="ECO:0000256" key="3">
    <source>
        <dbReference type="ARBA" id="ARBA00022679"/>
    </source>
</evidence>
<proteinExistence type="inferred from homology"/>
<dbReference type="InterPro" id="IPR029026">
    <property type="entry name" value="tRNA_m1G_MTases_N"/>
</dbReference>
<dbReference type="Gene3D" id="1.10.8.590">
    <property type="match status" value="1"/>
</dbReference>
<dbReference type="OrthoDB" id="9806346at2"/>
<dbReference type="eggNOG" id="COG0565">
    <property type="taxonomic scope" value="Bacteria"/>
</dbReference>
<keyword evidence="4" id="KW-0949">S-adenosyl-L-methionine</keyword>
<keyword evidence="7" id="KW-1185">Reference proteome</keyword>
<keyword evidence="3" id="KW-0808">Transferase</keyword>
<dbReference type="GO" id="GO:0002128">
    <property type="term" value="P:tRNA nucleoside ribose methylation"/>
    <property type="evidence" value="ECO:0007669"/>
    <property type="project" value="TreeGrafter"/>
</dbReference>
<organism evidence="6 7">
    <name type="scientific">Micavibrio aeruginosavorus (strain ARL-13)</name>
    <dbReference type="NCBI Taxonomy" id="856793"/>
    <lineage>
        <taxon>Bacteria</taxon>
        <taxon>Pseudomonadati</taxon>
        <taxon>Bdellovibrionota</taxon>
        <taxon>Bdellovibrionia</taxon>
        <taxon>Bdellovibrionales</taxon>
        <taxon>Pseudobdellovibrionaceae</taxon>
        <taxon>Micavibrio</taxon>
    </lineage>
</organism>
<dbReference type="HOGENOM" id="CLU_056931_1_0_5"/>
<gene>
    <name evidence="6" type="ordered locus">MICA_1573</name>
</gene>
<dbReference type="RefSeq" id="WP_014103112.1">
    <property type="nucleotide sequence ID" value="NC_016026.1"/>
</dbReference>
<feature type="domain" description="tRNA/rRNA methyltransferase SpoU type" evidence="5">
    <location>
        <begin position="18"/>
        <end position="168"/>
    </location>
</feature>
<dbReference type="Pfam" id="PF00588">
    <property type="entry name" value="SpoU_methylase"/>
    <property type="match status" value="1"/>
</dbReference>
<dbReference type="InterPro" id="IPR001537">
    <property type="entry name" value="SpoU_MeTrfase"/>
</dbReference>
<evidence type="ECO:0000313" key="7">
    <source>
        <dbReference type="Proteomes" id="UP000009286"/>
    </source>
</evidence>
<sequence>MTGTDRTQIEPPQDHGPVVILVGAQMGENIGAAARAMMNCGITRMRLVAPRDGWPNPAAEAMSSGALELMPPVEVFATTAEALADINHVYATTARPRDMVKHVLTARGAAEDMHTRIKSGEKTAILFGAERSGLANDDVALAQSIITIPLNPGFSSLNLGQAVLLVCHEFMSAGDATPPKQLPTGDSAPATHDALVNLYERLEDALDDAGFFRSPEMKPSIVRNLRNMLGRAEMTEQEVRTFHGMISVLAGRRTGHD</sequence>
<evidence type="ECO:0000256" key="4">
    <source>
        <dbReference type="ARBA" id="ARBA00022691"/>
    </source>
</evidence>
<dbReference type="STRING" id="856793.MICA_1573"/>
<keyword evidence="2 6" id="KW-0489">Methyltransferase</keyword>
<reference evidence="6 7" key="1">
    <citation type="journal article" date="2011" name="BMC Genomics">
        <title>Genomic insights into an obligate epibiotic bacterial predator: Micavibrio aeruginosavorus ARL-13.</title>
        <authorList>
            <person name="Wang Z."/>
            <person name="Kadouri D."/>
            <person name="Wu M."/>
        </authorList>
    </citation>
    <scope>NUCLEOTIDE SEQUENCE [LARGE SCALE GENOMIC DNA]</scope>
    <source>
        <strain evidence="6 7">ARL-13</strain>
    </source>
</reference>
<dbReference type="GO" id="GO:0005829">
    <property type="term" value="C:cytosol"/>
    <property type="evidence" value="ECO:0007669"/>
    <property type="project" value="TreeGrafter"/>
</dbReference>
<dbReference type="GO" id="GO:0008173">
    <property type="term" value="F:RNA methyltransferase activity"/>
    <property type="evidence" value="ECO:0007669"/>
    <property type="project" value="InterPro"/>
</dbReference>
<dbReference type="PIRSF" id="PIRSF004808">
    <property type="entry name" value="LasT"/>
    <property type="match status" value="1"/>
</dbReference>
<dbReference type="PANTHER" id="PTHR42786:SF7">
    <property type="entry name" value="TRNA_RRNA METHYLTRANSFERASE SPOU TYPE DOMAIN-CONTAINING PROTEIN"/>
    <property type="match status" value="1"/>
</dbReference>
<dbReference type="CDD" id="cd18093">
    <property type="entry name" value="SpoU-like_TrmJ"/>
    <property type="match status" value="1"/>
</dbReference>
<evidence type="ECO:0000313" key="6">
    <source>
        <dbReference type="EMBL" id="AEP09889.1"/>
    </source>
</evidence>
<dbReference type="InterPro" id="IPR029028">
    <property type="entry name" value="Alpha/beta_knot_MTases"/>
</dbReference>
<evidence type="ECO:0000256" key="1">
    <source>
        <dbReference type="ARBA" id="ARBA00007228"/>
    </source>
</evidence>
<dbReference type="GO" id="GO:0003723">
    <property type="term" value="F:RNA binding"/>
    <property type="evidence" value="ECO:0007669"/>
    <property type="project" value="InterPro"/>
</dbReference>
<dbReference type="AlphaFoldDB" id="G2KPS0"/>